<sequence>MTRVSNINGPGFFASNVQHRGSVHPDKASMAIRASVKWRDLFCKRPATEVADVGADEVTDFRKFMFIQRWQ</sequence>
<evidence type="ECO:0000313" key="1">
    <source>
        <dbReference type="EMBL" id="PXX37214.1"/>
    </source>
</evidence>
<protein>
    <submittedName>
        <fullName evidence="1">Uncharacterized protein</fullName>
    </submittedName>
</protein>
<proteinExistence type="predicted"/>
<keyword evidence="2" id="KW-1185">Reference proteome</keyword>
<reference evidence="1 2" key="1">
    <citation type="submission" date="2018-05" db="EMBL/GenBank/DDBJ databases">
        <title>Genomic Encyclopedia of Type Strains, Phase IV (KMG-IV): sequencing the most valuable type-strain genomes for metagenomic binning, comparative biology and taxonomic classification.</title>
        <authorList>
            <person name="Goeker M."/>
        </authorList>
    </citation>
    <scope>NUCLEOTIDE SEQUENCE [LARGE SCALE GENOMIC DNA]</scope>
    <source>
        <strain evidence="1 2">DSM 19792</strain>
    </source>
</reference>
<dbReference type="EMBL" id="QJKB01000018">
    <property type="protein sequence ID" value="PXX37214.1"/>
    <property type="molecule type" value="Genomic_DNA"/>
</dbReference>
<dbReference type="AlphaFoldDB" id="A0A318IQ02"/>
<organism evidence="1 2">
    <name type="scientific">Undibacterium pigrum</name>
    <dbReference type="NCBI Taxonomy" id="401470"/>
    <lineage>
        <taxon>Bacteria</taxon>
        <taxon>Pseudomonadati</taxon>
        <taxon>Pseudomonadota</taxon>
        <taxon>Betaproteobacteria</taxon>
        <taxon>Burkholderiales</taxon>
        <taxon>Oxalobacteraceae</taxon>
        <taxon>Undibacterium</taxon>
    </lineage>
</organism>
<accession>A0A318IQ02</accession>
<gene>
    <name evidence="1" type="ORF">DFR42_11835</name>
</gene>
<comment type="caution">
    <text evidence="1">The sequence shown here is derived from an EMBL/GenBank/DDBJ whole genome shotgun (WGS) entry which is preliminary data.</text>
</comment>
<evidence type="ECO:0000313" key="2">
    <source>
        <dbReference type="Proteomes" id="UP000247792"/>
    </source>
</evidence>
<dbReference type="Proteomes" id="UP000247792">
    <property type="component" value="Unassembled WGS sequence"/>
</dbReference>
<name>A0A318IQ02_9BURK</name>